<dbReference type="Proteomes" id="UP000626026">
    <property type="component" value="Unassembled WGS sequence"/>
</dbReference>
<dbReference type="PANTHER" id="PTHR43476:SF3">
    <property type="entry name" value="FAD-BINDING MONOOXYGENASE"/>
    <property type="match status" value="1"/>
</dbReference>
<proteinExistence type="predicted"/>
<evidence type="ECO:0000256" key="1">
    <source>
        <dbReference type="ARBA" id="ARBA00023002"/>
    </source>
</evidence>
<dbReference type="EMBL" id="JACTVA010000005">
    <property type="protein sequence ID" value="MBC9206174.1"/>
    <property type="molecule type" value="Genomic_DNA"/>
</dbReference>
<feature type="domain" description="FAD-binding" evidence="2">
    <location>
        <begin position="10"/>
        <end position="350"/>
    </location>
</feature>
<accession>A0ABR7RHY9</accession>
<dbReference type="PRINTS" id="PR00420">
    <property type="entry name" value="RNGMNOXGNASE"/>
</dbReference>
<dbReference type="Gene3D" id="3.30.70.2450">
    <property type="match status" value="1"/>
</dbReference>
<keyword evidence="1" id="KW-0560">Oxidoreductase</keyword>
<evidence type="ECO:0000313" key="3">
    <source>
        <dbReference type="EMBL" id="MBC9206174.1"/>
    </source>
</evidence>
<evidence type="ECO:0000259" key="2">
    <source>
        <dbReference type="Pfam" id="PF01494"/>
    </source>
</evidence>
<keyword evidence="3" id="KW-0503">Monooxygenase</keyword>
<protein>
    <submittedName>
        <fullName evidence="3">FAD-dependent monooxygenase</fullName>
    </submittedName>
</protein>
<reference evidence="3 4" key="1">
    <citation type="journal article" date="2013" name="Int. J. Syst. Evol. Microbiol.">
        <title>Roseomonas aerophila sp. nov., isolated from air.</title>
        <authorList>
            <person name="Kim S.J."/>
            <person name="Weon H.Y."/>
            <person name="Ahn J.H."/>
            <person name="Hong S.B."/>
            <person name="Seok S.J."/>
            <person name="Whang K.S."/>
            <person name="Kwon S.W."/>
        </authorList>
    </citation>
    <scope>NUCLEOTIDE SEQUENCE [LARGE SCALE GENOMIC DNA]</scope>
    <source>
        <strain evidence="3 4">NBRC 108923</strain>
    </source>
</reference>
<dbReference type="Pfam" id="PF01494">
    <property type="entry name" value="FAD_binding_3"/>
    <property type="match status" value="1"/>
</dbReference>
<comment type="caution">
    <text evidence="3">The sequence shown here is derived from an EMBL/GenBank/DDBJ whole genome shotgun (WGS) entry which is preliminary data.</text>
</comment>
<dbReference type="InterPro" id="IPR036188">
    <property type="entry name" value="FAD/NAD-bd_sf"/>
</dbReference>
<evidence type="ECO:0000313" key="4">
    <source>
        <dbReference type="Proteomes" id="UP000626026"/>
    </source>
</evidence>
<keyword evidence="4" id="KW-1185">Reference proteome</keyword>
<sequence length="404" mass="44744">MVGSRQAGRAPVLVAGAGPVGLVAAAALAEAGIPVTVVEAERDLPDGLRASTFHPPTLDMLDRFGVSEILVDQGLICPQWQFRDRRDGPVATFDLGLLRDETAHPYRLQCEQWRLTRLLRDRLAANPDVRFVYDARAAGVTQDADGVILRIEREDGSAESLRGSWLIGADGARSAVRKAMQIGFQGQTIPELYLTCSTTFQYQEVMPVLTNIAYISDPDEWFVLLRTTSVWRLLLPTDPAEPEDVMLSDARIQARMQAVLPKAGDYEIRHRTAYRVNERVAERYVTGRVLLAGDAAHVNNPLGGMGMNGGIHDAFNLAEKLTRVWQGADPAVLGRYERQRRKVALDVVQQQALRNRATLNQRDPAVRRASLDDLRATADDAARHKDYLMRTSMIASLRALDEVA</sequence>
<dbReference type="Gene3D" id="3.50.50.60">
    <property type="entry name" value="FAD/NAD(P)-binding domain"/>
    <property type="match status" value="1"/>
</dbReference>
<organism evidence="3 4">
    <name type="scientific">Teichococcus aerophilus</name>
    <dbReference type="NCBI Taxonomy" id="1224513"/>
    <lineage>
        <taxon>Bacteria</taxon>
        <taxon>Pseudomonadati</taxon>
        <taxon>Pseudomonadota</taxon>
        <taxon>Alphaproteobacteria</taxon>
        <taxon>Acetobacterales</taxon>
        <taxon>Roseomonadaceae</taxon>
        <taxon>Roseomonas</taxon>
    </lineage>
</organism>
<dbReference type="SUPFAM" id="SSF51905">
    <property type="entry name" value="FAD/NAD(P)-binding domain"/>
    <property type="match status" value="1"/>
</dbReference>
<dbReference type="PANTHER" id="PTHR43476">
    <property type="entry name" value="3-(3-HYDROXY-PHENYL)PROPIONATE/3-HYDROXYCINNAMIC ACID HYDROXYLASE"/>
    <property type="match status" value="1"/>
</dbReference>
<dbReference type="InterPro" id="IPR002938">
    <property type="entry name" value="FAD-bd"/>
</dbReference>
<gene>
    <name evidence="3" type="ORF">IBL26_04945</name>
</gene>
<dbReference type="InterPro" id="IPR050631">
    <property type="entry name" value="PheA/TfdB_FAD_monoxygenase"/>
</dbReference>
<dbReference type="GO" id="GO:0004497">
    <property type="term" value="F:monooxygenase activity"/>
    <property type="evidence" value="ECO:0007669"/>
    <property type="project" value="UniProtKB-KW"/>
</dbReference>
<name>A0ABR7RHY9_9PROT</name>